<dbReference type="OrthoDB" id="440673at2759"/>
<dbReference type="PANTHER" id="PTHR16290:SF0">
    <property type="entry name" value="DECAPPING PROTEIN 1, ISOFORM A"/>
    <property type="match status" value="1"/>
</dbReference>
<organism evidence="5 6">
    <name type="scientific">Pichia inconspicua</name>
    <dbReference type="NCBI Taxonomy" id="52247"/>
    <lineage>
        <taxon>Eukaryota</taxon>
        <taxon>Fungi</taxon>
        <taxon>Dikarya</taxon>
        <taxon>Ascomycota</taxon>
        <taxon>Saccharomycotina</taxon>
        <taxon>Pichiomycetes</taxon>
        <taxon>Pichiales</taxon>
        <taxon>Pichiaceae</taxon>
        <taxon>Pichia</taxon>
    </lineage>
</organism>
<dbReference type="Pfam" id="PF06058">
    <property type="entry name" value="DCP1"/>
    <property type="match status" value="1"/>
</dbReference>
<reference evidence="5 6" key="1">
    <citation type="journal article" date="2019" name="Front. Genet.">
        <title>Whole-Genome Sequencing of the Opportunistic Yeast Pathogen Candida inconspicua Uncovers Its Hybrid Origin.</title>
        <authorList>
            <person name="Mixao V."/>
            <person name="Hansen A.P."/>
            <person name="Saus E."/>
            <person name="Boekhout T."/>
            <person name="Lass-Florl C."/>
            <person name="Gabaldon T."/>
        </authorList>
    </citation>
    <scope>NUCLEOTIDE SEQUENCE [LARGE SCALE GENOMIC DNA]</scope>
    <source>
        <strain evidence="5 6">CBS 180</strain>
    </source>
</reference>
<dbReference type="GO" id="GO:0000932">
    <property type="term" value="C:P-body"/>
    <property type="evidence" value="ECO:0007669"/>
    <property type="project" value="TreeGrafter"/>
</dbReference>
<dbReference type="InterPro" id="IPR010334">
    <property type="entry name" value="Dcp1"/>
</dbReference>
<dbReference type="SUPFAM" id="SSF50729">
    <property type="entry name" value="PH domain-like"/>
    <property type="match status" value="1"/>
</dbReference>
<name>A0A4V4NF83_9ASCO</name>
<comment type="subcellular location">
    <subcellularLocation>
        <location evidence="1">Cytoplasm</location>
    </subcellularLocation>
</comment>
<dbReference type="GO" id="GO:0003729">
    <property type="term" value="F:mRNA binding"/>
    <property type="evidence" value="ECO:0007669"/>
    <property type="project" value="TreeGrafter"/>
</dbReference>
<dbReference type="GO" id="GO:0000290">
    <property type="term" value="P:deadenylation-dependent decapping of nuclear-transcribed mRNA"/>
    <property type="evidence" value="ECO:0007669"/>
    <property type="project" value="InterPro"/>
</dbReference>
<dbReference type="GO" id="GO:0031087">
    <property type="term" value="P:deadenylation-independent decapping of nuclear-transcribed mRNA"/>
    <property type="evidence" value="ECO:0007669"/>
    <property type="project" value="TreeGrafter"/>
</dbReference>
<accession>A0A4V4NF83</accession>
<dbReference type="Proteomes" id="UP000307173">
    <property type="component" value="Unassembled WGS sequence"/>
</dbReference>
<dbReference type="GO" id="GO:0006397">
    <property type="term" value="P:mRNA processing"/>
    <property type="evidence" value="ECO:0007669"/>
    <property type="project" value="UniProtKB-KW"/>
</dbReference>
<gene>
    <name evidence="5" type="ORF">CANINC_004307</name>
</gene>
<evidence type="ECO:0000313" key="6">
    <source>
        <dbReference type="Proteomes" id="UP000307173"/>
    </source>
</evidence>
<comment type="similarity">
    <text evidence="2">Belongs to the DCP1 family.</text>
</comment>
<dbReference type="Gene3D" id="2.30.29.30">
    <property type="entry name" value="Pleckstrin-homology domain (PH domain)/Phosphotyrosine-binding domain (PTB)"/>
    <property type="match status" value="1"/>
</dbReference>
<keyword evidence="3" id="KW-0963">Cytoplasm</keyword>
<protein>
    <submittedName>
        <fullName evidence="5">Uncharacterized protein</fullName>
    </submittedName>
</protein>
<sequence length="184" mass="21457">MTEVAEEKGSNSIENNNEAIEIYKQALTFNVVAKYDPSISQLLHISPYCVIYEYNEETSDWVKSSFMGPLCVYARRSEWDRYDDDHHPKVEVDTVINSSTGSYYRFGLLVLNRGQPENFSIGLLGDDYIIDKDIKDDRGLLIEKNDELIIIKDFNDKTFGLWLFDEKDREYINQLLLFCVDKLK</sequence>
<dbReference type="AlphaFoldDB" id="A0A4V4NF83"/>
<dbReference type="InterPro" id="IPR011993">
    <property type="entry name" value="PH-like_dom_sf"/>
</dbReference>
<dbReference type="STRING" id="52247.A0A4V4NF83"/>
<evidence type="ECO:0000256" key="3">
    <source>
        <dbReference type="ARBA" id="ARBA00022490"/>
    </source>
</evidence>
<evidence type="ECO:0000256" key="1">
    <source>
        <dbReference type="ARBA" id="ARBA00004496"/>
    </source>
</evidence>
<comment type="caution">
    <text evidence="5">The sequence shown here is derived from an EMBL/GenBank/DDBJ whole genome shotgun (WGS) entry which is preliminary data.</text>
</comment>
<dbReference type="EMBL" id="SELW01000652">
    <property type="protein sequence ID" value="TID15778.1"/>
    <property type="molecule type" value="Genomic_DNA"/>
</dbReference>
<keyword evidence="6" id="KW-1185">Reference proteome</keyword>
<evidence type="ECO:0000256" key="4">
    <source>
        <dbReference type="ARBA" id="ARBA00022664"/>
    </source>
</evidence>
<evidence type="ECO:0000256" key="2">
    <source>
        <dbReference type="ARBA" id="ARBA00008778"/>
    </source>
</evidence>
<dbReference type="GO" id="GO:0008047">
    <property type="term" value="F:enzyme activator activity"/>
    <property type="evidence" value="ECO:0007669"/>
    <property type="project" value="InterPro"/>
</dbReference>
<keyword evidence="4" id="KW-0507">mRNA processing</keyword>
<evidence type="ECO:0000313" key="5">
    <source>
        <dbReference type="EMBL" id="TID15778.1"/>
    </source>
</evidence>
<dbReference type="PANTHER" id="PTHR16290">
    <property type="entry name" value="TRANSCRIPTION FACTOR SMIF DECAPPING ENZYME DCP1"/>
    <property type="match status" value="1"/>
</dbReference>
<proteinExistence type="inferred from homology"/>